<evidence type="ECO:0000256" key="7">
    <source>
        <dbReference type="SAM" id="SignalP"/>
    </source>
</evidence>
<protein>
    <submittedName>
        <fullName evidence="9">Copper resistance protein CopC</fullName>
    </submittedName>
</protein>
<feature type="transmembrane region" description="Helical" evidence="6">
    <location>
        <begin position="601"/>
        <end position="618"/>
    </location>
</feature>
<feature type="transmembrane region" description="Helical" evidence="6">
    <location>
        <begin position="244"/>
        <end position="262"/>
    </location>
</feature>
<keyword evidence="3 7" id="KW-0732">Signal</keyword>
<accession>A0AAU7ME79</accession>
<feature type="transmembrane region" description="Helical" evidence="6">
    <location>
        <begin position="160"/>
        <end position="180"/>
    </location>
</feature>
<dbReference type="Pfam" id="PF04234">
    <property type="entry name" value="CopC"/>
    <property type="match status" value="1"/>
</dbReference>
<feature type="transmembrane region" description="Helical" evidence="6">
    <location>
        <begin position="437"/>
        <end position="458"/>
    </location>
</feature>
<feature type="domain" description="CopC" evidence="8">
    <location>
        <begin position="28"/>
        <end position="136"/>
    </location>
</feature>
<evidence type="ECO:0000313" key="10">
    <source>
        <dbReference type="EMBL" id="XCH76506.1"/>
    </source>
</evidence>
<evidence type="ECO:0000256" key="5">
    <source>
        <dbReference type="SAM" id="MobiDB-lite"/>
    </source>
</evidence>
<keyword evidence="2" id="KW-0479">Metal-binding</keyword>
<dbReference type="PANTHER" id="PTHR34820">
    <property type="entry name" value="INNER MEMBRANE PROTEIN YEBZ"/>
    <property type="match status" value="1"/>
</dbReference>
<dbReference type="InterPro" id="IPR014755">
    <property type="entry name" value="Cu-Rt/internalin_Ig-like"/>
</dbReference>
<dbReference type="Gene3D" id="2.60.40.1220">
    <property type="match status" value="1"/>
</dbReference>
<dbReference type="GO" id="GO:0005886">
    <property type="term" value="C:plasma membrane"/>
    <property type="evidence" value="ECO:0007669"/>
    <property type="project" value="TreeGrafter"/>
</dbReference>
<keyword evidence="4" id="KW-0186">Copper</keyword>
<evidence type="ECO:0000256" key="6">
    <source>
        <dbReference type="SAM" id="Phobius"/>
    </source>
</evidence>
<proteinExistence type="predicted"/>
<feature type="signal peptide" evidence="7">
    <location>
        <begin position="1"/>
        <end position="27"/>
    </location>
</feature>
<evidence type="ECO:0000256" key="4">
    <source>
        <dbReference type="ARBA" id="ARBA00023008"/>
    </source>
</evidence>
<feature type="transmembrane region" description="Helical" evidence="6">
    <location>
        <begin position="329"/>
        <end position="352"/>
    </location>
</feature>
<feature type="transmembrane region" description="Helical" evidence="6">
    <location>
        <begin position="407"/>
        <end position="425"/>
    </location>
</feature>
<dbReference type="EMBL" id="CP157762">
    <property type="protein sequence ID" value="XBP95802.1"/>
    <property type="molecule type" value="Genomic_DNA"/>
</dbReference>
<comment type="subcellular location">
    <subcellularLocation>
        <location evidence="1">Cell envelope</location>
    </subcellularLocation>
</comment>
<dbReference type="PANTHER" id="PTHR34820:SF4">
    <property type="entry name" value="INNER MEMBRANE PROTEIN YEBZ"/>
    <property type="match status" value="1"/>
</dbReference>
<evidence type="ECO:0000256" key="3">
    <source>
        <dbReference type="ARBA" id="ARBA00022729"/>
    </source>
</evidence>
<feature type="transmembrane region" description="Helical" evidence="6">
    <location>
        <begin position="296"/>
        <end position="317"/>
    </location>
</feature>
<dbReference type="EMBL" id="CP159342">
    <property type="protein sequence ID" value="XCH76506.1"/>
    <property type="molecule type" value="Genomic_DNA"/>
</dbReference>
<keyword evidence="6" id="KW-0472">Membrane</keyword>
<organism evidence="9">
    <name type="scientific">Micromonospora sp. CCTCC AA 2012012</name>
    <dbReference type="NCBI Taxonomy" id="3111921"/>
    <lineage>
        <taxon>Bacteria</taxon>
        <taxon>Bacillati</taxon>
        <taxon>Actinomycetota</taxon>
        <taxon>Actinomycetes</taxon>
        <taxon>Micromonosporales</taxon>
        <taxon>Micromonosporaceae</taxon>
        <taxon>Micromonospora</taxon>
    </lineage>
</organism>
<evidence type="ECO:0000259" key="8">
    <source>
        <dbReference type="Pfam" id="PF04234"/>
    </source>
</evidence>
<dbReference type="GO" id="GO:0030313">
    <property type="term" value="C:cell envelope"/>
    <property type="evidence" value="ECO:0007669"/>
    <property type="project" value="UniProtKB-SubCell"/>
</dbReference>
<name>A0AAU7ME79_9ACTN</name>
<gene>
    <name evidence="10" type="ORF">ABUL08_10565</name>
    <name evidence="9" type="ORF">VK199_10515</name>
</gene>
<dbReference type="SUPFAM" id="SSF81296">
    <property type="entry name" value="E set domains"/>
    <property type="match status" value="1"/>
</dbReference>
<dbReference type="InterPro" id="IPR032694">
    <property type="entry name" value="CopC/D"/>
</dbReference>
<evidence type="ECO:0000313" key="9">
    <source>
        <dbReference type="EMBL" id="XBP95802.1"/>
    </source>
</evidence>
<keyword evidence="6" id="KW-0812">Transmembrane</keyword>
<dbReference type="RefSeq" id="WP_350936953.1">
    <property type="nucleotide sequence ID" value="NZ_CP157762.1"/>
</dbReference>
<reference evidence="9" key="1">
    <citation type="submission" date="2024-01" db="EMBL/GenBank/DDBJ databases">
        <title>The genome sequence of Micromonospora mangrovi CCTCC AA 2012012.</title>
        <authorList>
            <person name="Gao J."/>
        </authorList>
    </citation>
    <scope>NUCLEOTIDE SEQUENCE</scope>
    <source>
        <strain evidence="9">CCTCC AA 2012012</strain>
    </source>
</reference>
<reference evidence="10" key="2">
    <citation type="submission" date="2024-06" db="EMBL/GenBank/DDBJ databases">
        <title>Micromonospora mangrovi CCTCC AA 2012012 genome sequences.</title>
        <authorList>
            <person name="Gao J."/>
        </authorList>
    </citation>
    <scope>NUCLEOTIDE SEQUENCE</scope>
    <source>
        <strain evidence="10">CCTCC AA 2012012</strain>
    </source>
</reference>
<dbReference type="InterPro" id="IPR007348">
    <property type="entry name" value="CopC_dom"/>
</dbReference>
<dbReference type="GO" id="GO:0046688">
    <property type="term" value="P:response to copper ion"/>
    <property type="evidence" value="ECO:0007669"/>
    <property type="project" value="InterPro"/>
</dbReference>
<feature type="chain" id="PRO_5043289022" evidence="7">
    <location>
        <begin position="28"/>
        <end position="663"/>
    </location>
</feature>
<feature type="transmembrane region" description="Helical" evidence="6">
    <location>
        <begin position="201"/>
        <end position="224"/>
    </location>
</feature>
<dbReference type="AlphaFoldDB" id="A0AAU7ME79"/>
<dbReference type="GO" id="GO:0005507">
    <property type="term" value="F:copper ion binding"/>
    <property type="evidence" value="ECO:0007669"/>
    <property type="project" value="InterPro"/>
</dbReference>
<dbReference type="GO" id="GO:0006825">
    <property type="term" value="P:copper ion transport"/>
    <property type="evidence" value="ECO:0007669"/>
    <property type="project" value="InterPro"/>
</dbReference>
<keyword evidence="6" id="KW-1133">Transmembrane helix</keyword>
<evidence type="ECO:0000256" key="2">
    <source>
        <dbReference type="ARBA" id="ARBA00022723"/>
    </source>
</evidence>
<sequence>MRRLLRVLAVVALAGLTVPVGSTPAQAHAYLARSAPADGAVLDAAPETLSLSFTEHVELAAARIALVDGDGRHWAVTGLALRDADGAPAAPDADSEEPVTLVAGLPALPPNTYHVTWRTLSTDDLHTTNGTLVFGVGRQVTATGTAGPVGPGPRETVARALGLLGLAVLVGGAALALLHTALPARRREVPSGADPTVRRRLLVVAGYAGAVALLAAPLQLAIQLAGAEGARGRLLADQLTSGRWLLREVGTATLLTVVALAARRCRPVAGPTAPPTDGVTAPAGPPVDSPAGRGSVTVGVLGALAAAAGTALLGHPMGGATRTALIGGIHVLAAGGWAGAVLAAAVALLPLLRRTPDRAAQVRALLRAFAVLAAGCLTLLVLTGLLLTGPQVATVDALRGSPYGLLLLGKVAVAGVAGLLGLRTARRLRRADLPRRGLLVEAGLLAVALGLAGALAAAGPGRGPAFPTAAAGRSEPLVSGQVADLVDTVAVRPNRPGRNIVSVTVGDTRRPAPGPVTGVSLLLTGPNGEHAVHPVTRTADGWVATVDDIRTPGDWRVGVTVLRDGLPPVTDTHPWLVPAAGSTGPAVRGPAAPLRPVLDRAALLLTMIGVAVAALAGWRWRRRTSAAGPTPGRASGGDPHDGPDEPAGTPDGLAVSGGVRAGP</sequence>
<dbReference type="InterPro" id="IPR014756">
    <property type="entry name" value="Ig_E-set"/>
</dbReference>
<feature type="region of interest" description="Disordered" evidence="5">
    <location>
        <begin position="624"/>
        <end position="663"/>
    </location>
</feature>
<dbReference type="GO" id="GO:0042597">
    <property type="term" value="C:periplasmic space"/>
    <property type="evidence" value="ECO:0007669"/>
    <property type="project" value="InterPro"/>
</dbReference>
<feature type="transmembrane region" description="Helical" evidence="6">
    <location>
        <begin position="364"/>
        <end position="387"/>
    </location>
</feature>
<evidence type="ECO:0000256" key="1">
    <source>
        <dbReference type="ARBA" id="ARBA00004196"/>
    </source>
</evidence>